<evidence type="ECO:0000313" key="2">
    <source>
        <dbReference type="EMBL" id="CAL5055469.1"/>
    </source>
</evidence>
<keyword evidence="3" id="KW-1185">Reference proteome</keyword>
<evidence type="ECO:0000256" key="1">
    <source>
        <dbReference type="SAM" id="MobiDB-lite"/>
    </source>
</evidence>
<name>A0ABC9EE46_9POAL</name>
<reference evidence="3" key="1">
    <citation type="submission" date="2024-06" db="EMBL/GenBank/DDBJ databases">
        <authorList>
            <person name="Ryan C."/>
        </authorList>
    </citation>
    <scope>NUCLEOTIDE SEQUENCE [LARGE SCALE GENOMIC DNA]</scope>
</reference>
<feature type="compositionally biased region" description="Acidic residues" evidence="1">
    <location>
        <begin position="10"/>
        <end position="19"/>
    </location>
</feature>
<proteinExistence type="predicted"/>
<gene>
    <name evidence="2" type="ORF">URODEC1_LOCUS94448</name>
</gene>
<protein>
    <submittedName>
        <fullName evidence="2">Uncharacterized protein</fullName>
    </submittedName>
</protein>
<dbReference type="Proteomes" id="UP001497457">
    <property type="component" value="Chromosome 4rd"/>
</dbReference>
<dbReference type="PANTHER" id="PTHR35686">
    <property type="entry name" value="KINETOCHORE PROTEIN"/>
    <property type="match status" value="1"/>
</dbReference>
<sequence length="443" mass="49480">MEDKDKSDGWDEDLEEADELACAHKDPVSTTFLASGISRGSRSDKKPRFSIRGHSFVPYDVKTEILHIAGHEGTSGVPTAKLSQAMVSERLEIIEDEPEDLTPEFPLQTKKANTSVSELLEDLQGRSGSSVREPSTLQQHTLNIREQEVSSRVPQAQASQALMAERFGNSKEETEDLPSEFAYPTKKANLSVAELLEDLQGRSSSSVGTASLHRHTRAKDWKPKVPISEKKTLAILGERSIDSEDPLERISDGTSSEEEDVTENQLALVNKDVKQQTMADLFQEVFDPSNMEVAMLPMRSTGAGYHGRMLQIMQMEKDRHAEFLRQFNMEQGYLGDPKEITVQIMSRSLEGKLAVCQCLFQEKSNSTIRSEASTDHAMSESRTKRTIIFSPKICDSVDLLVGNTIHIFPPWKEVKLQEEDVILCTYFSHHGATALQAEKHNCA</sequence>
<evidence type="ECO:0000313" key="3">
    <source>
        <dbReference type="Proteomes" id="UP001497457"/>
    </source>
</evidence>
<dbReference type="AlphaFoldDB" id="A0ABC9EE46"/>
<organism evidence="2 3">
    <name type="scientific">Urochloa decumbens</name>
    <dbReference type="NCBI Taxonomy" id="240449"/>
    <lineage>
        <taxon>Eukaryota</taxon>
        <taxon>Viridiplantae</taxon>
        <taxon>Streptophyta</taxon>
        <taxon>Embryophyta</taxon>
        <taxon>Tracheophyta</taxon>
        <taxon>Spermatophyta</taxon>
        <taxon>Magnoliopsida</taxon>
        <taxon>Liliopsida</taxon>
        <taxon>Poales</taxon>
        <taxon>Poaceae</taxon>
        <taxon>PACMAD clade</taxon>
        <taxon>Panicoideae</taxon>
        <taxon>Panicodae</taxon>
        <taxon>Paniceae</taxon>
        <taxon>Melinidinae</taxon>
        <taxon>Urochloa</taxon>
    </lineage>
</organism>
<feature type="region of interest" description="Disordered" evidence="1">
    <location>
        <begin position="1"/>
        <end position="22"/>
    </location>
</feature>
<reference evidence="2 3" key="2">
    <citation type="submission" date="2024-10" db="EMBL/GenBank/DDBJ databases">
        <authorList>
            <person name="Ryan C."/>
        </authorList>
    </citation>
    <scope>NUCLEOTIDE SEQUENCE [LARGE SCALE GENOMIC DNA]</scope>
</reference>
<accession>A0ABC9EE46</accession>
<dbReference type="PANTHER" id="PTHR35686:SF1">
    <property type="entry name" value="KINETOCHORE PROTEIN"/>
    <property type="match status" value="1"/>
</dbReference>
<dbReference type="EMBL" id="OZ075114">
    <property type="protein sequence ID" value="CAL5055469.1"/>
    <property type="molecule type" value="Genomic_DNA"/>
</dbReference>